<proteinExistence type="predicted"/>
<organism evidence="1 2">
    <name type="scientific">Planctopirus ephydatiae</name>
    <dbReference type="NCBI Taxonomy" id="2528019"/>
    <lineage>
        <taxon>Bacteria</taxon>
        <taxon>Pseudomonadati</taxon>
        <taxon>Planctomycetota</taxon>
        <taxon>Planctomycetia</taxon>
        <taxon>Planctomycetales</taxon>
        <taxon>Planctomycetaceae</taxon>
        <taxon>Planctopirus</taxon>
    </lineage>
</organism>
<name>A0A518GUB6_9PLAN</name>
<dbReference type="KEGG" id="peh:Spb1_41160"/>
<accession>A0A518GUB6</accession>
<evidence type="ECO:0000313" key="1">
    <source>
        <dbReference type="EMBL" id="QDV32166.1"/>
    </source>
</evidence>
<dbReference type="Proteomes" id="UP000315349">
    <property type="component" value="Chromosome"/>
</dbReference>
<reference evidence="1 2" key="1">
    <citation type="submission" date="2019-02" db="EMBL/GenBank/DDBJ databases">
        <title>Deep-cultivation of Planctomycetes and their phenomic and genomic characterization uncovers novel biology.</title>
        <authorList>
            <person name="Wiegand S."/>
            <person name="Jogler M."/>
            <person name="Boedeker C."/>
            <person name="Pinto D."/>
            <person name="Vollmers J."/>
            <person name="Rivas-Marin E."/>
            <person name="Kohn T."/>
            <person name="Peeters S.H."/>
            <person name="Heuer A."/>
            <person name="Rast P."/>
            <person name="Oberbeckmann S."/>
            <person name="Bunk B."/>
            <person name="Jeske O."/>
            <person name="Meyerdierks A."/>
            <person name="Storesund J.E."/>
            <person name="Kallscheuer N."/>
            <person name="Luecker S."/>
            <person name="Lage O.M."/>
            <person name="Pohl T."/>
            <person name="Merkel B.J."/>
            <person name="Hornburger P."/>
            <person name="Mueller R.-W."/>
            <person name="Bruemmer F."/>
            <person name="Labrenz M."/>
            <person name="Spormann A.M."/>
            <person name="Op den Camp H."/>
            <person name="Overmann J."/>
            <person name="Amann R."/>
            <person name="Jetten M.S.M."/>
            <person name="Mascher T."/>
            <person name="Medema M.H."/>
            <person name="Devos D.P."/>
            <person name="Kaster A.-K."/>
            <person name="Ovreas L."/>
            <person name="Rohde M."/>
            <person name="Galperin M.Y."/>
            <person name="Jogler C."/>
        </authorList>
    </citation>
    <scope>NUCLEOTIDE SEQUENCE [LARGE SCALE GENOMIC DNA]</scope>
    <source>
        <strain evidence="1 2">Spb1</strain>
    </source>
</reference>
<dbReference type="AlphaFoldDB" id="A0A518GUB6"/>
<dbReference type="EMBL" id="CP036299">
    <property type="protein sequence ID" value="QDV32166.1"/>
    <property type="molecule type" value="Genomic_DNA"/>
</dbReference>
<keyword evidence="2" id="KW-1185">Reference proteome</keyword>
<gene>
    <name evidence="1" type="ORF">Spb1_41160</name>
</gene>
<evidence type="ECO:0000313" key="2">
    <source>
        <dbReference type="Proteomes" id="UP000315349"/>
    </source>
</evidence>
<sequence>MLRIGLQKPEVCQAAQKILLNQSVALREQCHNFSGVKVVR</sequence>
<protein>
    <submittedName>
        <fullName evidence="1">Uncharacterized protein</fullName>
    </submittedName>
</protein>